<evidence type="ECO:0000256" key="3">
    <source>
        <dbReference type="ARBA" id="ARBA00022475"/>
    </source>
</evidence>
<dbReference type="PANTHER" id="PTHR30009:SF4">
    <property type="entry name" value="PTS SYSTEM N-ACETYLGLUCOSAMINE-SPECIFIC EIICBA COMPONENT"/>
    <property type="match status" value="1"/>
</dbReference>
<feature type="transmembrane region" description="Helical" evidence="9">
    <location>
        <begin position="115"/>
        <end position="134"/>
    </location>
</feature>
<dbReference type="InterPro" id="IPR003352">
    <property type="entry name" value="PTS_EIIC"/>
</dbReference>
<dbReference type="GO" id="GO:0009401">
    <property type="term" value="P:phosphoenolpyruvate-dependent sugar phosphotransferase system"/>
    <property type="evidence" value="ECO:0007669"/>
    <property type="project" value="UniProtKB-KW"/>
</dbReference>
<gene>
    <name evidence="11" type="ORF">HF852_05030</name>
</gene>
<evidence type="ECO:0000256" key="7">
    <source>
        <dbReference type="ARBA" id="ARBA00022989"/>
    </source>
</evidence>
<dbReference type="GO" id="GO:0015764">
    <property type="term" value="P:N-acetylglucosamine transport"/>
    <property type="evidence" value="ECO:0007669"/>
    <property type="project" value="TreeGrafter"/>
</dbReference>
<dbReference type="AlphaFoldDB" id="A0A7X9SVT1"/>
<feature type="domain" description="PTS EIIC type-1" evidence="10">
    <location>
        <begin position="1"/>
        <end position="389"/>
    </location>
</feature>
<evidence type="ECO:0000313" key="12">
    <source>
        <dbReference type="Proteomes" id="UP000589552"/>
    </source>
</evidence>
<evidence type="ECO:0000256" key="1">
    <source>
        <dbReference type="ARBA" id="ARBA00004651"/>
    </source>
</evidence>
<sequence>MKNLQKLGRSLMLPIAVLPAAALLLRLGQADMLGRWEDVTVLNWLAAILAAGGGALFDNLPLLFAVGVAIGWAKKADGSTAMAAVVGYLVLTGVFKALSPMVLVDQVDQNGDQLMINYGVLAGLIIGLVSAILWQKYHRTRLPEYLGFFNGRRFVPIVVGFAAVIIAIPMVLVYPWFNQGLTWFGDMISDNTVGGGFIYGTVNRLLIPIGLHHLLNFVPWFMLGSFEGDTGVVHGDIARFLAGDPTAGAFMTGFFPIMMFALPAAALAMYHTARPAQKKITGGAMVSLALTAFLTGITEPLEFAFMFLAWPLYVAHAVLTGSSLAVMNLIGARDGFGFSAGAIDFLLNLGIAEKPWAIIVAGLIYAVIYYVIFRFMIVKLDLKTPGRDPEQDPAPEAGAKTEAA</sequence>
<dbReference type="PROSITE" id="PS51103">
    <property type="entry name" value="PTS_EIIC_TYPE_1"/>
    <property type="match status" value="1"/>
</dbReference>
<dbReference type="EMBL" id="JABAGA010000002">
    <property type="protein sequence ID" value="NMF08964.1"/>
    <property type="molecule type" value="Genomic_DNA"/>
</dbReference>
<feature type="transmembrane region" description="Helical" evidence="9">
    <location>
        <begin position="46"/>
        <end position="73"/>
    </location>
</feature>
<evidence type="ECO:0000256" key="9">
    <source>
        <dbReference type="SAM" id="Phobius"/>
    </source>
</evidence>
<evidence type="ECO:0000256" key="6">
    <source>
        <dbReference type="ARBA" id="ARBA00022692"/>
    </source>
</evidence>
<evidence type="ECO:0000259" key="10">
    <source>
        <dbReference type="PROSITE" id="PS51103"/>
    </source>
</evidence>
<dbReference type="Pfam" id="PF02378">
    <property type="entry name" value="PTS_EIIC"/>
    <property type="match status" value="1"/>
</dbReference>
<dbReference type="GO" id="GO:0008982">
    <property type="term" value="F:protein-N(PI)-phosphohistidine-sugar phosphotransferase activity"/>
    <property type="evidence" value="ECO:0007669"/>
    <property type="project" value="InterPro"/>
</dbReference>
<keyword evidence="6 9" id="KW-0812">Transmembrane</keyword>
<feature type="transmembrane region" description="Helical" evidence="9">
    <location>
        <begin position="357"/>
        <end position="377"/>
    </location>
</feature>
<keyword evidence="7 9" id="KW-1133">Transmembrane helix</keyword>
<accession>A0A7X9SVT1</accession>
<evidence type="ECO:0000256" key="8">
    <source>
        <dbReference type="ARBA" id="ARBA00023136"/>
    </source>
</evidence>
<evidence type="ECO:0000256" key="5">
    <source>
        <dbReference type="ARBA" id="ARBA00022683"/>
    </source>
</evidence>
<dbReference type="PANTHER" id="PTHR30009">
    <property type="entry name" value="CYTOCHROME C-TYPE SYNTHESIS PROTEIN AND PTS TRANSMEMBRANE COMPONENT"/>
    <property type="match status" value="1"/>
</dbReference>
<dbReference type="Proteomes" id="UP000589552">
    <property type="component" value="Unassembled WGS sequence"/>
</dbReference>
<feature type="transmembrane region" description="Helical" evidence="9">
    <location>
        <begin position="85"/>
        <end position="103"/>
    </location>
</feature>
<feature type="transmembrane region" description="Helical" evidence="9">
    <location>
        <begin position="154"/>
        <end position="177"/>
    </location>
</feature>
<organism evidence="11 12">
    <name type="scientific">Corynebacterium xerosis</name>
    <dbReference type="NCBI Taxonomy" id="1725"/>
    <lineage>
        <taxon>Bacteria</taxon>
        <taxon>Bacillati</taxon>
        <taxon>Actinomycetota</taxon>
        <taxon>Actinomycetes</taxon>
        <taxon>Mycobacteriales</taxon>
        <taxon>Corynebacteriaceae</taxon>
        <taxon>Corynebacterium</taxon>
    </lineage>
</organism>
<evidence type="ECO:0000256" key="4">
    <source>
        <dbReference type="ARBA" id="ARBA00022597"/>
    </source>
</evidence>
<feature type="transmembrane region" description="Helical" evidence="9">
    <location>
        <begin position="280"/>
        <end position="297"/>
    </location>
</feature>
<reference evidence="11 12" key="1">
    <citation type="submission" date="2020-04" db="EMBL/GenBank/DDBJ databases">
        <authorList>
            <person name="Hitch T.C.A."/>
            <person name="Wylensek D."/>
            <person name="Clavel T."/>
        </authorList>
    </citation>
    <scope>NUCLEOTIDE SEQUENCE [LARGE SCALE GENOMIC DNA]</scope>
    <source>
        <strain evidence="11 12">BL-383-APC-2I</strain>
    </source>
</reference>
<keyword evidence="4" id="KW-0762">Sugar transport</keyword>
<keyword evidence="5" id="KW-0598">Phosphotransferase system</keyword>
<dbReference type="GO" id="GO:0005886">
    <property type="term" value="C:plasma membrane"/>
    <property type="evidence" value="ECO:0007669"/>
    <property type="project" value="UniProtKB-SubCell"/>
</dbReference>
<dbReference type="InterPro" id="IPR013013">
    <property type="entry name" value="PTS_EIIC_1"/>
</dbReference>
<name>A0A7X9SVT1_9CORY</name>
<comment type="caution">
    <text evidence="11">The sequence shown here is derived from an EMBL/GenBank/DDBJ whole genome shotgun (WGS) entry which is preliminary data.</text>
</comment>
<comment type="subcellular location">
    <subcellularLocation>
        <location evidence="1">Cell membrane</location>
        <topology evidence="1">Multi-pass membrane protein</topology>
    </subcellularLocation>
</comment>
<dbReference type="GO" id="GO:0090563">
    <property type="term" value="F:protein-phosphocysteine-sugar phosphotransferase activity"/>
    <property type="evidence" value="ECO:0007669"/>
    <property type="project" value="TreeGrafter"/>
</dbReference>
<protein>
    <submittedName>
        <fullName evidence="11">PTS transporter subunit EIIC</fullName>
    </submittedName>
</protein>
<dbReference type="InterPro" id="IPR050429">
    <property type="entry name" value="PTS_Glucose_EIICBA"/>
</dbReference>
<feature type="transmembrane region" description="Helical" evidence="9">
    <location>
        <begin position="249"/>
        <end position="268"/>
    </location>
</feature>
<feature type="transmembrane region" description="Helical" evidence="9">
    <location>
        <begin position="303"/>
        <end position="327"/>
    </location>
</feature>
<keyword evidence="8 9" id="KW-0472">Membrane</keyword>
<keyword evidence="3" id="KW-1003">Cell membrane</keyword>
<evidence type="ECO:0000256" key="2">
    <source>
        <dbReference type="ARBA" id="ARBA00022448"/>
    </source>
</evidence>
<feature type="transmembrane region" description="Helical" evidence="9">
    <location>
        <begin position="334"/>
        <end position="351"/>
    </location>
</feature>
<proteinExistence type="predicted"/>
<dbReference type="RefSeq" id="WP_168937669.1">
    <property type="nucleotide sequence ID" value="NZ_JABAGA010000002.1"/>
</dbReference>
<keyword evidence="2" id="KW-0813">Transport</keyword>
<evidence type="ECO:0000313" key="11">
    <source>
        <dbReference type="EMBL" id="NMF08964.1"/>
    </source>
</evidence>